<dbReference type="AlphaFoldDB" id="A0A8J4XMQ9"/>
<organism evidence="1 2">
    <name type="scientific">Chionoecetes opilio</name>
    <name type="common">Atlantic snow crab</name>
    <name type="synonym">Cancer opilio</name>
    <dbReference type="NCBI Taxonomy" id="41210"/>
    <lineage>
        <taxon>Eukaryota</taxon>
        <taxon>Metazoa</taxon>
        <taxon>Ecdysozoa</taxon>
        <taxon>Arthropoda</taxon>
        <taxon>Crustacea</taxon>
        <taxon>Multicrustacea</taxon>
        <taxon>Malacostraca</taxon>
        <taxon>Eumalacostraca</taxon>
        <taxon>Eucarida</taxon>
        <taxon>Decapoda</taxon>
        <taxon>Pleocyemata</taxon>
        <taxon>Brachyura</taxon>
        <taxon>Eubrachyura</taxon>
        <taxon>Majoidea</taxon>
        <taxon>Majidae</taxon>
        <taxon>Chionoecetes</taxon>
    </lineage>
</organism>
<keyword evidence="2" id="KW-1185">Reference proteome</keyword>
<reference evidence="1" key="1">
    <citation type="submission" date="2020-07" db="EMBL/GenBank/DDBJ databases">
        <title>The High-quality genome of the commercially important snow crab, Chionoecetes opilio.</title>
        <authorList>
            <person name="Jeong J.-H."/>
            <person name="Ryu S."/>
        </authorList>
    </citation>
    <scope>NUCLEOTIDE SEQUENCE</scope>
    <source>
        <strain evidence="1">MADBK_172401_WGS</strain>
        <tissue evidence="1">Digestive gland</tissue>
    </source>
</reference>
<dbReference type="SUPFAM" id="SSF140996">
    <property type="entry name" value="Hermes dimerisation domain"/>
    <property type="match status" value="1"/>
</dbReference>
<evidence type="ECO:0000313" key="2">
    <source>
        <dbReference type="Proteomes" id="UP000770661"/>
    </source>
</evidence>
<name>A0A8J4XMQ9_CHIOP</name>
<evidence type="ECO:0000313" key="1">
    <source>
        <dbReference type="EMBL" id="KAG0709978.1"/>
    </source>
</evidence>
<proteinExistence type="predicted"/>
<gene>
    <name evidence="1" type="ORF">GWK47_023743</name>
</gene>
<comment type="caution">
    <text evidence="1">The sequence shown here is derived from an EMBL/GenBank/DDBJ whole genome shotgun (WGS) entry which is preliminary data.</text>
</comment>
<dbReference type="EMBL" id="JACEEZ010024633">
    <property type="protein sequence ID" value="KAG0709978.1"/>
    <property type="molecule type" value="Genomic_DNA"/>
</dbReference>
<protein>
    <submittedName>
        <fullName evidence="1">Uncharacterized protein</fullName>
    </submittedName>
</protein>
<sequence>MYTQADDGRGSENKPDRSGVQLRACLEEAQMQLAKAIYASGCPLSMVDNKLWAKFFKTLRPSFKIPSRDSISNNLLERVYQECSATVEPEEERQEPQDLE</sequence>
<dbReference type="OrthoDB" id="7552535at2759"/>
<accession>A0A8J4XMQ9</accession>
<dbReference type="Proteomes" id="UP000770661">
    <property type="component" value="Unassembled WGS sequence"/>
</dbReference>